<protein>
    <submittedName>
        <fullName evidence="2">Uncharacterized protein</fullName>
    </submittedName>
</protein>
<evidence type="ECO:0000256" key="1">
    <source>
        <dbReference type="SAM" id="MobiDB-lite"/>
    </source>
</evidence>
<feature type="non-terminal residue" evidence="2">
    <location>
        <position position="1"/>
    </location>
</feature>
<keyword evidence="3" id="KW-1185">Reference proteome</keyword>
<dbReference type="Proteomes" id="UP000335636">
    <property type="component" value="Unassembled WGS sequence"/>
</dbReference>
<proteinExistence type="predicted"/>
<comment type="caution">
    <text evidence="2">The sequence shown here is derived from an EMBL/GenBank/DDBJ whole genome shotgun (WGS) entry which is preliminary data.</text>
</comment>
<reference evidence="2" key="1">
    <citation type="submission" date="2019-04" db="EMBL/GenBank/DDBJ databases">
        <authorList>
            <person name="Alioto T."/>
            <person name="Alioto T."/>
        </authorList>
    </citation>
    <scope>NUCLEOTIDE SEQUENCE [LARGE SCALE GENOMIC DNA]</scope>
</reference>
<name>A0A5E4D9P4_MARMO</name>
<sequence length="69" mass="7290">DLPDVLEPTLTHPESGQAKAPAWPPGSWRSRPRAVWFCPVNLSFLSLSLNYSGNGGRGPGGCGACSLPR</sequence>
<dbReference type="AlphaFoldDB" id="A0A5E4D9P4"/>
<evidence type="ECO:0000313" key="2">
    <source>
        <dbReference type="EMBL" id="VTJ90805.1"/>
    </source>
</evidence>
<organism evidence="2 3">
    <name type="scientific">Marmota monax</name>
    <name type="common">Woodchuck</name>
    <dbReference type="NCBI Taxonomy" id="9995"/>
    <lineage>
        <taxon>Eukaryota</taxon>
        <taxon>Metazoa</taxon>
        <taxon>Chordata</taxon>
        <taxon>Craniata</taxon>
        <taxon>Vertebrata</taxon>
        <taxon>Euteleostomi</taxon>
        <taxon>Mammalia</taxon>
        <taxon>Eutheria</taxon>
        <taxon>Euarchontoglires</taxon>
        <taxon>Glires</taxon>
        <taxon>Rodentia</taxon>
        <taxon>Sciuromorpha</taxon>
        <taxon>Sciuridae</taxon>
        <taxon>Xerinae</taxon>
        <taxon>Marmotini</taxon>
        <taxon>Marmota</taxon>
    </lineage>
</organism>
<dbReference type="EMBL" id="CABDUW010005113">
    <property type="protein sequence ID" value="VTJ90805.1"/>
    <property type="molecule type" value="Genomic_DNA"/>
</dbReference>
<feature type="non-terminal residue" evidence="2">
    <location>
        <position position="69"/>
    </location>
</feature>
<gene>
    <name evidence="2" type="ORF">MONAX_5E011684</name>
</gene>
<evidence type="ECO:0000313" key="3">
    <source>
        <dbReference type="Proteomes" id="UP000335636"/>
    </source>
</evidence>
<feature type="region of interest" description="Disordered" evidence="1">
    <location>
        <begin position="1"/>
        <end position="27"/>
    </location>
</feature>
<accession>A0A5E4D9P4</accession>